<dbReference type="Pfam" id="PF23622">
    <property type="entry name" value="LRR_At1g61320_AtMIF1"/>
    <property type="match status" value="1"/>
</dbReference>
<dbReference type="PANTHER" id="PTHR34145">
    <property type="entry name" value="OS02G0105600 PROTEIN"/>
    <property type="match status" value="1"/>
</dbReference>
<feature type="region of interest" description="Disordered" evidence="1">
    <location>
        <begin position="1"/>
        <end position="37"/>
    </location>
</feature>
<reference evidence="4 5" key="1">
    <citation type="journal article" date="2012" name="Nature">
        <title>Repeated polyploidization of Gossypium genomes and the evolution of spinnable cotton fibres.</title>
        <authorList>
            <person name="Paterson A.H."/>
            <person name="Wendel J.F."/>
            <person name="Gundlach H."/>
            <person name="Guo H."/>
            <person name="Jenkins J."/>
            <person name="Jin D."/>
            <person name="Llewellyn D."/>
            <person name="Showmaker K.C."/>
            <person name="Shu S."/>
            <person name="Udall J."/>
            <person name="Yoo M.J."/>
            <person name="Byers R."/>
            <person name="Chen W."/>
            <person name="Doron-Faigenboim A."/>
            <person name="Duke M.V."/>
            <person name="Gong L."/>
            <person name="Grimwood J."/>
            <person name="Grover C."/>
            <person name="Grupp K."/>
            <person name="Hu G."/>
            <person name="Lee T.H."/>
            <person name="Li J."/>
            <person name="Lin L."/>
            <person name="Liu T."/>
            <person name="Marler B.S."/>
            <person name="Page J.T."/>
            <person name="Roberts A.W."/>
            <person name="Romanel E."/>
            <person name="Sanders W.S."/>
            <person name="Szadkowski E."/>
            <person name="Tan X."/>
            <person name="Tang H."/>
            <person name="Xu C."/>
            <person name="Wang J."/>
            <person name="Wang Z."/>
            <person name="Zhang D."/>
            <person name="Zhang L."/>
            <person name="Ashrafi H."/>
            <person name="Bedon F."/>
            <person name="Bowers J.E."/>
            <person name="Brubaker C.L."/>
            <person name="Chee P.W."/>
            <person name="Das S."/>
            <person name="Gingle A.R."/>
            <person name="Haigler C.H."/>
            <person name="Harker D."/>
            <person name="Hoffmann L.V."/>
            <person name="Hovav R."/>
            <person name="Jones D.C."/>
            <person name="Lemke C."/>
            <person name="Mansoor S."/>
            <person name="ur Rahman M."/>
            <person name="Rainville L.N."/>
            <person name="Rambani A."/>
            <person name="Reddy U.K."/>
            <person name="Rong J.K."/>
            <person name="Saranga Y."/>
            <person name="Scheffler B.E."/>
            <person name="Scheffler J.A."/>
            <person name="Stelly D.M."/>
            <person name="Triplett B.A."/>
            <person name="Van Deynze A."/>
            <person name="Vaslin M.F."/>
            <person name="Waghmare V.N."/>
            <person name="Walford S.A."/>
            <person name="Wright R.J."/>
            <person name="Zaki E.A."/>
            <person name="Zhang T."/>
            <person name="Dennis E.S."/>
            <person name="Mayer K.F."/>
            <person name="Peterson D.G."/>
            <person name="Rokhsar D.S."/>
            <person name="Wang X."/>
            <person name="Schmutz J."/>
        </authorList>
    </citation>
    <scope>NUCLEOTIDE SEQUENCE [LARGE SCALE GENOMIC DNA]</scope>
</reference>
<feature type="domain" description="F-box" evidence="2">
    <location>
        <begin position="41"/>
        <end position="76"/>
    </location>
</feature>
<evidence type="ECO:0000259" key="3">
    <source>
        <dbReference type="Pfam" id="PF23622"/>
    </source>
</evidence>
<dbReference type="CDD" id="cd22160">
    <property type="entry name" value="F-box_AtFBL13-like"/>
    <property type="match status" value="1"/>
</dbReference>
<dbReference type="EMBL" id="CM001748">
    <property type="protein sequence ID" value="KJB63199.1"/>
    <property type="molecule type" value="Genomic_DNA"/>
</dbReference>
<dbReference type="InterPro" id="IPR053772">
    <property type="entry name" value="At1g61320/At1g61330-like"/>
</dbReference>
<sequence length="457" mass="52676">MGKKGRSKKNNQDKQRHDLDDDNPRNTSASSNNSMDPNDFISHLPDNILHQIILFLPVQSAVLTSFLSTHWKHLWKEALLEPVHDVVTMEAAIEAIKSFLDDFDTHYRPRNKWGFIFELGHGRGILVSSISSNGSLKLDFSASKPEFPRPFDLLLKLDLAPPNAYWWLLEENHSLQTQQPPSNTTKVKSLHLISVSHLSNVAVSSLLPNLPFLRSLTIAKCNGLQSLQIKEAKALRKLVVLDCPHLQSLSFEGSNLKSFRYRGKLVSFQFRDNSAFWGDCWFFLEDVMVDIRQGSLTQWTWDFETETSFFRHHYGLCKRNHWGCTSKYTCFNSILRSIKNVKSLTICRWFYELDPKSYNLPSTGKFSALVTVPDKLYDLKVVKLEGFADEEKENFIARRLIPLFGETNPVIISKSKGKCLKHLVKIAKLEKKGKYPYKFKMVKNIDEKFLDHVHMKL</sequence>
<dbReference type="InterPro" id="IPR055357">
    <property type="entry name" value="LRR_At1g61320_AtMIF1"/>
</dbReference>
<name>A0A0D2U2L2_GOSRA</name>
<dbReference type="Gene3D" id="3.80.10.10">
    <property type="entry name" value="Ribonuclease Inhibitor"/>
    <property type="match status" value="1"/>
</dbReference>
<dbReference type="SUPFAM" id="SSF52047">
    <property type="entry name" value="RNI-like"/>
    <property type="match status" value="1"/>
</dbReference>
<organism evidence="4 5">
    <name type="scientific">Gossypium raimondii</name>
    <name type="common">Peruvian cotton</name>
    <name type="synonym">Gossypium klotzschianum subsp. raimondii</name>
    <dbReference type="NCBI Taxonomy" id="29730"/>
    <lineage>
        <taxon>Eukaryota</taxon>
        <taxon>Viridiplantae</taxon>
        <taxon>Streptophyta</taxon>
        <taxon>Embryophyta</taxon>
        <taxon>Tracheophyta</taxon>
        <taxon>Spermatophyta</taxon>
        <taxon>Magnoliopsida</taxon>
        <taxon>eudicotyledons</taxon>
        <taxon>Gunneridae</taxon>
        <taxon>Pentapetalae</taxon>
        <taxon>rosids</taxon>
        <taxon>malvids</taxon>
        <taxon>Malvales</taxon>
        <taxon>Malvaceae</taxon>
        <taxon>Malvoideae</taxon>
        <taxon>Gossypium</taxon>
    </lineage>
</organism>
<evidence type="ECO:0000256" key="1">
    <source>
        <dbReference type="SAM" id="MobiDB-lite"/>
    </source>
</evidence>
<dbReference type="Proteomes" id="UP000032304">
    <property type="component" value="Chromosome 9"/>
</dbReference>
<gene>
    <name evidence="4" type="ORF">B456_009G318800</name>
</gene>
<keyword evidence="5" id="KW-1185">Reference proteome</keyword>
<proteinExistence type="predicted"/>
<dbReference type="InterPro" id="IPR036047">
    <property type="entry name" value="F-box-like_dom_sf"/>
</dbReference>
<dbReference type="InterPro" id="IPR032675">
    <property type="entry name" value="LRR_dom_sf"/>
</dbReference>
<dbReference type="InterPro" id="IPR053781">
    <property type="entry name" value="F-box_AtFBL13-like"/>
</dbReference>
<dbReference type="OrthoDB" id="976179at2759"/>
<evidence type="ECO:0000313" key="5">
    <source>
        <dbReference type="Proteomes" id="UP000032304"/>
    </source>
</evidence>
<dbReference type="Pfam" id="PF00646">
    <property type="entry name" value="F-box"/>
    <property type="match status" value="1"/>
</dbReference>
<evidence type="ECO:0000259" key="2">
    <source>
        <dbReference type="Pfam" id="PF00646"/>
    </source>
</evidence>
<feature type="compositionally biased region" description="Basic and acidic residues" evidence="1">
    <location>
        <begin position="10"/>
        <end position="24"/>
    </location>
</feature>
<dbReference type="Gramene" id="KJB63199">
    <property type="protein sequence ID" value="KJB63199"/>
    <property type="gene ID" value="B456_009G318800"/>
</dbReference>
<dbReference type="Gene3D" id="1.20.1280.50">
    <property type="match status" value="1"/>
</dbReference>
<accession>A0A0D2U2L2</accession>
<feature type="compositionally biased region" description="Polar residues" evidence="1">
    <location>
        <begin position="25"/>
        <end position="36"/>
    </location>
</feature>
<dbReference type="PANTHER" id="PTHR34145:SF28">
    <property type="entry name" value="F-BOX DOMAIN-CONTAINING PROTEIN"/>
    <property type="match status" value="1"/>
</dbReference>
<dbReference type="InterPro" id="IPR001810">
    <property type="entry name" value="F-box_dom"/>
</dbReference>
<protein>
    <submittedName>
        <fullName evidence="4">Uncharacterized protein</fullName>
    </submittedName>
</protein>
<dbReference type="SUPFAM" id="SSF81383">
    <property type="entry name" value="F-box domain"/>
    <property type="match status" value="1"/>
</dbReference>
<evidence type="ECO:0000313" key="4">
    <source>
        <dbReference type="EMBL" id="KJB63199.1"/>
    </source>
</evidence>
<dbReference type="AlphaFoldDB" id="A0A0D2U2L2"/>
<feature type="domain" description="At1g61320/AtMIF1 LRR" evidence="3">
    <location>
        <begin position="183"/>
        <end position="273"/>
    </location>
</feature>